<dbReference type="PANTHER" id="PTHR13223">
    <property type="entry name" value="ACIDIC FIBROBLAST GROWTH FACTOR INTRACELLULAR BINDING PROTEIN"/>
    <property type="match status" value="1"/>
</dbReference>
<sequence length="616" mass="70371">MYLLFLFFTRYYEFDNAVIRELLGKKLSSRHRKDLDEVGEKTGILLKSCRRQFDNVKRVFKVVEEMQGSVVQNIRNNFLLSEDLAKRYGAVVFIACMRFETSKRKLHYLTFPDFYNCARAMMSGWTYGENSPEFDDTDLDREFLLDLRDVRILLDKEKEHKHLVCQRLKPQLLERSYQELENNFRSYSRALVGVACNLHRTREMRFLFLELVERCLEPWRQVTWSHTDLRNFLTAYMQCALEMDVLRGRGNNSPSLYLSDWSCLGTALFITSRHTPLRAWNRFQGASVAALQPVARTHISARFPGWQEGLKEGNIVYQNKRAAAHQSLPPFNTCSLRQKRTVRLASMATTGHDAASASSNTATPTSSRRRRPAARSQSARVTGGRRRASGVGHTSTSTTMRAGTSEPRLCDIPVIATPETSPGERRRQGSTRRSVRNASSVSSQPRKSAAFLDVPDRADHGGEDEDEDSYRLRSFSLTSKGGGKECILLPASVATCKRLNINRCVTEEEIVASVTEEAESLEKEEEEPEYDRLRLQLWFIFISRPSSTRMKTGGVCMCVCGREISSNTSLDTDHRVLTEEPRETLNSVRPKRPRTFHCAQIKVHLYTSDIEASKLQ</sequence>
<feature type="compositionally biased region" description="Low complexity" evidence="1">
    <location>
        <begin position="354"/>
        <end position="366"/>
    </location>
</feature>
<evidence type="ECO:0008006" key="3">
    <source>
        <dbReference type="Google" id="ProtNLM"/>
    </source>
</evidence>
<proteinExistence type="predicted"/>
<dbReference type="Pfam" id="PF05427">
    <property type="entry name" value="FIBP"/>
    <property type="match status" value="1"/>
</dbReference>
<evidence type="ECO:0000313" key="2">
    <source>
        <dbReference type="EMBL" id="CAD7461252.1"/>
    </source>
</evidence>
<reference evidence="2" key="1">
    <citation type="submission" date="2020-11" db="EMBL/GenBank/DDBJ databases">
        <authorList>
            <person name="Tran Van P."/>
        </authorList>
    </citation>
    <scope>NUCLEOTIDE SEQUENCE</scope>
</reference>
<dbReference type="EMBL" id="OE004560">
    <property type="protein sequence ID" value="CAD7461252.1"/>
    <property type="molecule type" value="Genomic_DNA"/>
</dbReference>
<protein>
    <recommendedName>
        <fullName evidence="3">Acidic fibroblast growth factor intracellular-binding protein</fullName>
    </recommendedName>
</protein>
<feature type="region of interest" description="Disordered" evidence="1">
    <location>
        <begin position="348"/>
        <end position="469"/>
    </location>
</feature>
<organism evidence="2">
    <name type="scientific">Timema tahoe</name>
    <dbReference type="NCBI Taxonomy" id="61484"/>
    <lineage>
        <taxon>Eukaryota</taxon>
        <taxon>Metazoa</taxon>
        <taxon>Ecdysozoa</taxon>
        <taxon>Arthropoda</taxon>
        <taxon>Hexapoda</taxon>
        <taxon>Insecta</taxon>
        <taxon>Pterygota</taxon>
        <taxon>Neoptera</taxon>
        <taxon>Polyneoptera</taxon>
        <taxon>Phasmatodea</taxon>
        <taxon>Timematodea</taxon>
        <taxon>Timematoidea</taxon>
        <taxon>Timematidae</taxon>
        <taxon>Timema</taxon>
    </lineage>
</organism>
<feature type="compositionally biased region" description="Polar residues" evidence="1">
    <location>
        <begin position="392"/>
        <end position="402"/>
    </location>
</feature>
<accession>A0A7R9IMS0</accession>
<dbReference type="PANTHER" id="PTHR13223:SF2">
    <property type="entry name" value="ACIDIC FIBROBLAST GROWTH FACTOR INTRACELLULAR-BINDING PROTEIN"/>
    <property type="match status" value="1"/>
</dbReference>
<dbReference type="AlphaFoldDB" id="A0A7R9IMS0"/>
<evidence type="ECO:0000256" key="1">
    <source>
        <dbReference type="SAM" id="MobiDB-lite"/>
    </source>
</evidence>
<dbReference type="GO" id="GO:0005634">
    <property type="term" value="C:nucleus"/>
    <property type="evidence" value="ECO:0007669"/>
    <property type="project" value="TreeGrafter"/>
</dbReference>
<gene>
    <name evidence="2" type="ORF">TTEB3V08_LOCUS9164</name>
</gene>
<dbReference type="InterPro" id="IPR008614">
    <property type="entry name" value="FIBP"/>
</dbReference>
<name>A0A7R9IMS0_9NEOP</name>